<keyword evidence="1" id="KW-1133">Transmembrane helix</keyword>
<feature type="domain" description="TadE-like" evidence="2">
    <location>
        <begin position="17"/>
        <end position="59"/>
    </location>
</feature>
<dbReference type="EMBL" id="BAAAFE010000009">
    <property type="protein sequence ID" value="GAA0866729.1"/>
    <property type="molecule type" value="Genomic_DNA"/>
</dbReference>
<organism evidence="3 4">
    <name type="scientific">Sphingopyxis soli</name>
    <dbReference type="NCBI Taxonomy" id="592051"/>
    <lineage>
        <taxon>Bacteria</taxon>
        <taxon>Pseudomonadati</taxon>
        <taxon>Pseudomonadota</taxon>
        <taxon>Alphaproteobacteria</taxon>
        <taxon>Sphingomonadales</taxon>
        <taxon>Sphingomonadaceae</taxon>
        <taxon>Sphingopyxis</taxon>
    </lineage>
</organism>
<dbReference type="Proteomes" id="UP001500738">
    <property type="component" value="Unassembled WGS sequence"/>
</dbReference>
<keyword evidence="4" id="KW-1185">Reference proteome</keyword>
<name>A0ABN1MBH8_9SPHN</name>
<comment type="caution">
    <text evidence="3">The sequence shown here is derived from an EMBL/GenBank/DDBJ whole genome shotgun (WGS) entry which is preliminary data.</text>
</comment>
<evidence type="ECO:0000259" key="2">
    <source>
        <dbReference type="Pfam" id="PF07811"/>
    </source>
</evidence>
<proteinExistence type="predicted"/>
<dbReference type="InterPro" id="IPR012495">
    <property type="entry name" value="TadE-like_dom"/>
</dbReference>
<feature type="transmembrane region" description="Helical" evidence="1">
    <location>
        <begin position="20"/>
        <end position="42"/>
    </location>
</feature>
<keyword evidence="1" id="KW-0472">Membrane</keyword>
<reference evidence="3 4" key="1">
    <citation type="journal article" date="2019" name="Int. J. Syst. Evol. Microbiol.">
        <title>The Global Catalogue of Microorganisms (GCM) 10K type strain sequencing project: providing services to taxonomists for standard genome sequencing and annotation.</title>
        <authorList>
            <consortium name="The Broad Institute Genomics Platform"/>
            <consortium name="The Broad Institute Genome Sequencing Center for Infectious Disease"/>
            <person name="Wu L."/>
            <person name="Ma J."/>
        </authorList>
    </citation>
    <scope>NUCLEOTIDE SEQUENCE [LARGE SCALE GENOMIC DNA]</scope>
    <source>
        <strain evidence="3 4">JCM 15910</strain>
    </source>
</reference>
<protein>
    <recommendedName>
        <fullName evidence="2">TadE-like domain-containing protein</fullName>
    </recommendedName>
</protein>
<evidence type="ECO:0000256" key="1">
    <source>
        <dbReference type="SAM" id="Phobius"/>
    </source>
</evidence>
<dbReference type="Pfam" id="PF07811">
    <property type="entry name" value="TadE"/>
    <property type="match status" value="1"/>
</dbReference>
<accession>A0ABN1MBH8</accession>
<keyword evidence="1" id="KW-0812">Transmembrane</keyword>
<sequence>MTRRSSLLRRLRDSERGAALVEFAFTGPLFILLLMGIFDYSWQMYAKQVLQGAVAKAGRDSTLETGSNSQTALDNAVKASVLKVFPHAEVTFARRAYDNFSEVGNPEPFNDDNGDGAHQNTECFEDVNGNGVWDSDRARGGNGGADDVILYTVEMKFDRVLPVWRMLGQPQETTLRETTVLRNQPFAVGSDASPVRCP</sequence>
<evidence type="ECO:0000313" key="4">
    <source>
        <dbReference type="Proteomes" id="UP001500738"/>
    </source>
</evidence>
<gene>
    <name evidence="3" type="ORF">GCM10009115_31100</name>
</gene>
<dbReference type="RefSeq" id="WP_215350605.1">
    <property type="nucleotide sequence ID" value="NZ_BAAAFE010000009.1"/>
</dbReference>
<evidence type="ECO:0000313" key="3">
    <source>
        <dbReference type="EMBL" id="GAA0866729.1"/>
    </source>
</evidence>